<dbReference type="GO" id="GO:0006412">
    <property type="term" value="P:translation"/>
    <property type="evidence" value="ECO:0007669"/>
    <property type="project" value="InterPro"/>
</dbReference>
<dbReference type="InterPro" id="IPR036603">
    <property type="entry name" value="RBP11-like"/>
</dbReference>
<dbReference type="Gene3D" id="2.170.120.12">
    <property type="entry name" value="DNA-directed RNA polymerase, insert domain"/>
    <property type="match status" value="1"/>
</dbReference>
<dbReference type="Gene3D" id="3.30.420.80">
    <property type="entry name" value="Ribosomal protein S11"/>
    <property type="match status" value="1"/>
</dbReference>
<dbReference type="NCBIfam" id="NF003513">
    <property type="entry name" value="PRK05182.1-2"/>
    <property type="match status" value="1"/>
</dbReference>
<comment type="similarity">
    <text evidence="2">Belongs to the universal ribosomal protein uS11 family.</text>
</comment>
<evidence type="ECO:0000256" key="9">
    <source>
        <dbReference type="ARBA" id="ARBA00023163"/>
    </source>
</evidence>
<evidence type="ECO:0000256" key="5">
    <source>
        <dbReference type="ARBA" id="ARBA00022478"/>
    </source>
</evidence>
<dbReference type="GO" id="GO:0003677">
    <property type="term" value="F:DNA binding"/>
    <property type="evidence" value="ECO:0007669"/>
    <property type="project" value="InterPro"/>
</dbReference>
<evidence type="ECO:0000256" key="11">
    <source>
        <dbReference type="ARBA" id="ARBA00031776"/>
    </source>
</evidence>
<dbReference type="FunFam" id="1.10.150.20:FF:000001">
    <property type="entry name" value="DNA-directed RNA polymerase subunit alpha"/>
    <property type="match status" value="1"/>
</dbReference>
<dbReference type="SUPFAM" id="SSF56553">
    <property type="entry name" value="Insert subdomain of RNA polymerase alpha subunit"/>
    <property type="match status" value="1"/>
</dbReference>
<dbReference type="Gene3D" id="1.10.150.20">
    <property type="entry name" value="5' to 3' exonuclease, C-terminal subdomain"/>
    <property type="match status" value="1"/>
</dbReference>
<evidence type="ECO:0000256" key="4">
    <source>
        <dbReference type="ARBA" id="ARBA00012418"/>
    </source>
</evidence>
<sequence>MKELDVKVKGPGSGRESALRALSAIGFTIKSIKDITPIPHNGARPRKRRRDKTLIYKNWQELIKPSKVEIGHGANAQVNGKIIAEPLERGFGLTLGNALRRILLSSLQGAAVTAIQIDGVLHEFSSIEGVREDVTDIVLNVKAIAVRMHVEGPKKMRLNAEGPCEVTAGMIEAGADIEIMNPDLVICTLDKAAKLNMEMTVNTGKGYRPAAQNRPEECPVGLIPVDSVFSPVRKVSYEVEDTRVGQITDYDKLTLQIETNGVISPEDAVAFAARIMQDQLQVFVNFDEPEAAQEKDEADELPFNRNLLRKVEELELSVRSANCLKNDNIIYIGDLVQKSESDMLRTPNFGRKSLNEIKEVLTTMGIHLGMQVEGWPPENIEELAKKLDDPFSA</sequence>
<dbReference type="AlphaFoldDB" id="A0A7R8WRW7"/>
<dbReference type="InterPro" id="IPR011260">
    <property type="entry name" value="RNAP_asu_C"/>
</dbReference>
<evidence type="ECO:0000256" key="2">
    <source>
        <dbReference type="ARBA" id="ARBA00006194"/>
    </source>
</evidence>
<dbReference type="GO" id="GO:0003899">
    <property type="term" value="F:DNA-directed RNA polymerase activity"/>
    <property type="evidence" value="ECO:0007669"/>
    <property type="project" value="UniProtKB-EC"/>
</dbReference>
<name>A0A7R8WRW7_9CRUS</name>
<dbReference type="Gene3D" id="3.30.1360.10">
    <property type="entry name" value="RNA polymerase, RBP11-like subunit"/>
    <property type="match status" value="1"/>
</dbReference>
<dbReference type="EC" id="2.7.7.6" evidence="4"/>
<comment type="function">
    <text evidence="1">DNA-dependent RNA polymerase catalyzes the transcription of DNA into RNA using the four ribonucleoside triphosphates as substrates.</text>
</comment>
<dbReference type="CDD" id="cd06928">
    <property type="entry name" value="RNAP_alpha_NTD"/>
    <property type="match status" value="1"/>
</dbReference>
<evidence type="ECO:0000256" key="7">
    <source>
        <dbReference type="ARBA" id="ARBA00022695"/>
    </source>
</evidence>
<dbReference type="InterPro" id="IPR018102">
    <property type="entry name" value="Ribosomal_uS11_CS"/>
</dbReference>
<comment type="similarity">
    <text evidence="3">Belongs to the RNA polymerase alpha chain family.</text>
</comment>
<dbReference type="Pfam" id="PF03118">
    <property type="entry name" value="RNA_pol_A_CTD"/>
    <property type="match status" value="1"/>
</dbReference>
<organism evidence="13">
    <name type="scientific">Cyprideis torosa</name>
    <dbReference type="NCBI Taxonomy" id="163714"/>
    <lineage>
        <taxon>Eukaryota</taxon>
        <taxon>Metazoa</taxon>
        <taxon>Ecdysozoa</taxon>
        <taxon>Arthropoda</taxon>
        <taxon>Crustacea</taxon>
        <taxon>Oligostraca</taxon>
        <taxon>Ostracoda</taxon>
        <taxon>Podocopa</taxon>
        <taxon>Podocopida</taxon>
        <taxon>Cytherocopina</taxon>
        <taxon>Cytheroidea</taxon>
        <taxon>Cytherideidae</taxon>
        <taxon>Cyprideis</taxon>
    </lineage>
</organism>
<dbReference type="GO" id="GO:0005840">
    <property type="term" value="C:ribosome"/>
    <property type="evidence" value="ECO:0007669"/>
    <property type="project" value="UniProtKB-KW"/>
</dbReference>
<dbReference type="SUPFAM" id="SSF53137">
    <property type="entry name" value="Translational machinery components"/>
    <property type="match status" value="1"/>
</dbReference>
<evidence type="ECO:0000256" key="3">
    <source>
        <dbReference type="ARBA" id="ARBA00007123"/>
    </source>
</evidence>
<comment type="catalytic activity">
    <reaction evidence="12">
        <text>RNA(n) + a ribonucleoside 5'-triphosphate = RNA(n+1) + diphosphate</text>
        <dbReference type="Rhea" id="RHEA:21248"/>
        <dbReference type="Rhea" id="RHEA-COMP:14527"/>
        <dbReference type="Rhea" id="RHEA-COMP:17342"/>
        <dbReference type="ChEBI" id="CHEBI:33019"/>
        <dbReference type="ChEBI" id="CHEBI:61557"/>
        <dbReference type="ChEBI" id="CHEBI:140395"/>
        <dbReference type="EC" id="2.7.7.6"/>
    </reaction>
</comment>
<dbReference type="SUPFAM" id="SSF55257">
    <property type="entry name" value="RBP11-like subunits of RNA polymerase"/>
    <property type="match status" value="1"/>
</dbReference>
<keyword evidence="9" id="KW-0804">Transcription</keyword>
<evidence type="ECO:0000256" key="1">
    <source>
        <dbReference type="ARBA" id="ARBA00004026"/>
    </source>
</evidence>
<dbReference type="GO" id="GO:0005737">
    <property type="term" value="C:cytoplasm"/>
    <property type="evidence" value="ECO:0007669"/>
    <property type="project" value="UniProtKB-ARBA"/>
</dbReference>
<dbReference type="InterPro" id="IPR036643">
    <property type="entry name" value="RNApol_insert_sf"/>
</dbReference>
<dbReference type="InterPro" id="IPR036967">
    <property type="entry name" value="Ribosomal_uS11_sf"/>
</dbReference>
<dbReference type="NCBIfam" id="NF003519">
    <property type="entry name" value="PRK05182.2-5"/>
    <property type="match status" value="1"/>
</dbReference>
<accession>A0A7R8WRW7</accession>
<dbReference type="EMBL" id="OB683702">
    <property type="protein sequence ID" value="CAD7236985.1"/>
    <property type="molecule type" value="Genomic_DNA"/>
</dbReference>
<evidence type="ECO:0000313" key="13">
    <source>
        <dbReference type="EMBL" id="CAD7236985.1"/>
    </source>
</evidence>
<dbReference type="GO" id="GO:1990904">
    <property type="term" value="C:ribonucleoprotein complex"/>
    <property type="evidence" value="ECO:0007669"/>
    <property type="project" value="UniProtKB-KW"/>
</dbReference>
<keyword evidence="10" id="KW-0687">Ribonucleoprotein</keyword>
<protein>
    <recommendedName>
        <fullName evidence="4">DNA-directed RNA polymerase</fullName>
        <ecNumber evidence="4">2.7.7.6</ecNumber>
    </recommendedName>
    <alternativeName>
        <fullName evidence="11">Plastid-encoded RNA polymerase subunit alpha</fullName>
    </alternativeName>
</protein>
<dbReference type="GO" id="GO:0000428">
    <property type="term" value="C:DNA-directed RNA polymerase complex"/>
    <property type="evidence" value="ECO:0007669"/>
    <property type="project" value="UniProtKB-KW"/>
</dbReference>
<keyword evidence="6" id="KW-0808">Transferase</keyword>
<dbReference type="PROSITE" id="PS00054">
    <property type="entry name" value="RIBOSOMAL_S11"/>
    <property type="match status" value="1"/>
</dbReference>
<evidence type="ECO:0000256" key="6">
    <source>
        <dbReference type="ARBA" id="ARBA00022679"/>
    </source>
</evidence>
<keyword evidence="5" id="KW-0240">DNA-directed RNA polymerase</keyword>
<dbReference type="OrthoDB" id="6419102at2759"/>
<dbReference type="InterPro" id="IPR011262">
    <property type="entry name" value="DNA-dir_RNA_pol_insert"/>
</dbReference>
<dbReference type="GO" id="GO:0003735">
    <property type="term" value="F:structural constituent of ribosome"/>
    <property type="evidence" value="ECO:0007669"/>
    <property type="project" value="InterPro"/>
</dbReference>
<dbReference type="InterPro" id="IPR011263">
    <property type="entry name" value="DNA-dir_RNA_pol_RpoA/D/Rpb3"/>
</dbReference>
<dbReference type="Pfam" id="PF00411">
    <property type="entry name" value="Ribosomal_S11"/>
    <property type="match status" value="1"/>
</dbReference>
<dbReference type="HAMAP" id="MF_00059">
    <property type="entry name" value="RNApol_bact_RpoA"/>
    <property type="match status" value="1"/>
</dbReference>
<dbReference type="Pfam" id="PF01000">
    <property type="entry name" value="RNA_pol_A_bac"/>
    <property type="match status" value="1"/>
</dbReference>
<dbReference type="PANTHER" id="PTHR11759">
    <property type="entry name" value="40S RIBOSOMAL PROTEIN S14/30S RIBOSOMAL PROTEIN S11"/>
    <property type="match status" value="1"/>
</dbReference>
<proteinExistence type="inferred from homology"/>
<dbReference type="SUPFAM" id="SSF47789">
    <property type="entry name" value="C-terminal domain of RNA polymerase alpha subunit"/>
    <property type="match status" value="1"/>
</dbReference>
<evidence type="ECO:0000256" key="8">
    <source>
        <dbReference type="ARBA" id="ARBA00022980"/>
    </source>
</evidence>
<dbReference type="Pfam" id="PF01193">
    <property type="entry name" value="RNA_pol_L"/>
    <property type="match status" value="1"/>
</dbReference>
<dbReference type="InterPro" id="IPR011773">
    <property type="entry name" value="DNA-dir_RpoA"/>
</dbReference>
<dbReference type="GO" id="GO:0006351">
    <property type="term" value="P:DNA-templated transcription"/>
    <property type="evidence" value="ECO:0007669"/>
    <property type="project" value="InterPro"/>
</dbReference>
<keyword evidence="7" id="KW-0548">Nucleotidyltransferase</keyword>
<evidence type="ECO:0000256" key="12">
    <source>
        <dbReference type="ARBA" id="ARBA00048552"/>
    </source>
</evidence>
<dbReference type="NCBIfam" id="TIGR02027">
    <property type="entry name" value="rpoA"/>
    <property type="match status" value="1"/>
</dbReference>
<dbReference type="FunFam" id="2.170.120.12:FF:000001">
    <property type="entry name" value="DNA-directed RNA polymerase subunit alpha"/>
    <property type="match status" value="1"/>
</dbReference>
<gene>
    <name evidence="13" type="ORF">CTOB1V02_LOCUS14800</name>
</gene>
<evidence type="ECO:0000256" key="10">
    <source>
        <dbReference type="ARBA" id="ARBA00023274"/>
    </source>
</evidence>
<keyword evidence="8" id="KW-0689">Ribosomal protein</keyword>
<reference evidence="13" key="1">
    <citation type="submission" date="2020-11" db="EMBL/GenBank/DDBJ databases">
        <authorList>
            <person name="Tran Van P."/>
        </authorList>
    </citation>
    <scope>NUCLEOTIDE SEQUENCE</scope>
</reference>
<dbReference type="InterPro" id="IPR001971">
    <property type="entry name" value="Ribosomal_uS11"/>
</dbReference>
<dbReference type="GO" id="GO:0046983">
    <property type="term" value="F:protein dimerization activity"/>
    <property type="evidence" value="ECO:0007669"/>
    <property type="project" value="InterPro"/>
</dbReference>
<dbReference type="SMART" id="SM00662">
    <property type="entry name" value="RPOLD"/>
    <property type="match status" value="1"/>
</dbReference>